<dbReference type="EMBL" id="CAJOAY010000479">
    <property type="protein sequence ID" value="CAF3674542.1"/>
    <property type="molecule type" value="Genomic_DNA"/>
</dbReference>
<dbReference type="InterPro" id="IPR036770">
    <property type="entry name" value="Ankyrin_rpt-contain_sf"/>
</dbReference>
<dbReference type="InterPro" id="IPR002110">
    <property type="entry name" value="Ankyrin_rpt"/>
</dbReference>
<proteinExistence type="predicted"/>
<dbReference type="SUPFAM" id="SSF48403">
    <property type="entry name" value="Ankyrin repeat"/>
    <property type="match status" value="1"/>
</dbReference>
<dbReference type="Proteomes" id="UP000663891">
    <property type="component" value="Unassembled WGS sequence"/>
</dbReference>
<dbReference type="EMBL" id="CAJNON010000422">
    <property type="protein sequence ID" value="CAF1253901.1"/>
    <property type="molecule type" value="Genomic_DNA"/>
</dbReference>
<organism evidence="2 3">
    <name type="scientific">Adineta steineri</name>
    <dbReference type="NCBI Taxonomy" id="433720"/>
    <lineage>
        <taxon>Eukaryota</taxon>
        <taxon>Metazoa</taxon>
        <taxon>Spiralia</taxon>
        <taxon>Gnathifera</taxon>
        <taxon>Rotifera</taxon>
        <taxon>Eurotatoria</taxon>
        <taxon>Bdelloidea</taxon>
        <taxon>Adinetida</taxon>
        <taxon>Adinetidae</taxon>
        <taxon>Adineta</taxon>
    </lineage>
</organism>
<dbReference type="OrthoDB" id="10038298at2759"/>
<reference evidence="2" key="1">
    <citation type="submission" date="2021-02" db="EMBL/GenBank/DDBJ databases">
        <authorList>
            <person name="Nowell W R."/>
        </authorList>
    </citation>
    <scope>NUCLEOTIDE SEQUENCE</scope>
</reference>
<protein>
    <submittedName>
        <fullName evidence="2">Uncharacterized protein</fullName>
    </submittedName>
</protein>
<dbReference type="Gene3D" id="1.25.40.20">
    <property type="entry name" value="Ankyrin repeat-containing domain"/>
    <property type="match status" value="1"/>
</dbReference>
<gene>
    <name evidence="2" type="ORF">OKA104_LOCUS10680</name>
    <name evidence="1" type="ORF">VCS650_LOCUS28489</name>
</gene>
<accession>A0A818SQP5</accession>
<comment type="caution">
    <text evidence="2">The sequence shown here is derived from an EMBL/GenBank/DDBJ whole genome shotgun (WGS) entry which is preliminary data.</text>
</comment>
<evidence type="ECO:0000313" key="1">
    <source>
        <dbReference type="EMBL" id="CAF1253901.1"/>
    </source>
</evidence>
<sequence>MNNNNDDDDDNYPGKLLHQAALYLNVDLLKDLLTGDEINNIDATDRFGCTPLHTACISASQATLQNDTKVLDSSLEFIMVLIDHGADLNIQSGERYDYKVRIRLIIFIIIEARFVIE</sequence>
<name>A0A818SQP5_9BILA</name>
<evidence type="ECO:0000313" key="2">
    <source>
        <dbReference type="EMBL" id="CAF3674542.1"/>
    </source>
</evidence>
<dbReference type="Pfam" id="PF00023">
    <property type="entry name" value="Ank"/>
    <property type="match status" value="1"/>
</dbReference>
<evidence type="ECO:0000313" key="3">
    <source>
        <dbReference type="Proteomes" id="UP000663881"/>
    </source>
</evidence>
<dbReference type="Proteomes" id="UP000663881">
    <property type="component" value="Unassembled WGS sequence"/>
</dbReference>
<dbReference type="AlphaFoldDB" id="A0A818SQP5"/>